<comment type="caution">
    <text evidence="1">The sequence shown here is derived from an EMBL/GenBank/DDBJ whole genome shotgun (WGS) entry which is preliminary data.</text>
</comment>
<name>A0AAN8T5J3_SOLBU</name>
<sequence length="9" mass="1007">MKLEKGAKC</sequence>
<dbReference type="Proteomes" id="UP001371456">
    <property type="component" value="Unassembled WGS sequence"/>
</dbReference>
<keyword evidence="2" id="KW-1185">Reference proteome</keyword>
<reference evidence="1 2" key="1">
    <citation type="submission" date="2024-02" db="EMBL/GenBank/DDBJ databases">
        <title>de novo genome assembly of Solanum bulbocastanum strain 11H21.</title>
        <authorList>
            <person name="Hosaka A.J."/>
        </authorList>
    </citation>
    <scope>NUCLEOTIDE SEQUENCE [LARGE SCALE GENOMIC DNA]</scope>
    <source>
        <tissue evidence="1">Young leaves</tissue>
    </source>
</reference>
<evidence type="ECO:0000313" key="1">
    <source>
        <dbReference type="EMBL" id="KAK6782090.1"/>
    </source>
</evidence>
<proteinExistence type="predicted"/>
<accession>A0AAN8T5J3</accession>
<dbReference type="EMBL" id="JBANQN010000008">
    <property type="protein sequence ID" value="KAK6782090.1"/>
    <property type="molecule type" value="Genomic_DNA"/>
</dbReference>
<gene>
    <name evidence="1" type="ORF">RDI58_019886</name>
</gene>
<organism evidence="1 2">
    <name type="scientific">Solanum bulbocastanum</name>
    <name type="common">Wild potato</name>
    <dbReference type="NCBI Taxonomy" id="147425"/>
    <lineage>
        <taxon>Eukaryota</taxon>
        <taxon>Viridiplantae</taxon>
        <taxon>Streptophyta</taxon>
        <taxon>Embryophyta</taxon>
        <taxon>Tracheophyta</taxon>
        <taxon>Spermatophyta</taxon>
        <taxon>Magnoliopsida</taxon>
        <taxon>eudicotyledons</taxon>
        <taxon>Gunneridae</taxon>
        <taxon>Pentapetalae</taxon>
        <taxon>asterids</taxon>
        <taxon>lamiids</taxon>
        <taxon>Solanales</taxon>
        <taxon>Solanaceae</taxon>
        <taxon>Solanoideae</taxon>
        <taxon>Solaneae</taxon>
        <taxon>Solanum</taxon>
    </lineage>
</organism>
<protein>
    <submittedName>
        <fullName evidence="1">Uncharacterized protein</fullName>
    </submittedName>
</protein>
<evidence type="ECO:0000313" key="2">
    <source>
        <dbReference type="Proteomes" id="UP001371456"/>
    </source>
</evidence>